<dbReference type="STRING" id="443218.AS9A_0023"/>
<dbReference type="AlphaFoldDB" id="F6ERG3"/>
<evidence type="ECO:0000313" key="2">
    <source>
        <dbReference type="Proteomes" id="UP000009235"/>
    </source>
</evidence>
<dbReference type="OrthoDB" id="581838at2"/>
<proteinExistence type="predicted"/>
<organism evidence="1 2">
    <name type="scientific">Hoyosella subflava (strain DSM 45089 / JCM 17490 / NBRC 109087 / DQS3-9A1)</name>
    <name type="common">Amycolicicoccus subflavus</name>
    <dbReference type="NCBI Taxonomy" id="443218"/>
    <lineage>
        <taxon>Bacteria</taxon>
        <taxon>Bacillati</taxon>
        <taxon>Actinomycetota</taxon>
        <taxon>Actinomycetes</taxon>
        <taxon>Mycobacteriales</taxon>
        <taxon>Hoyosellaceae</taxon>
        <taxon>Hoyosella</taxon>
    </lineage>
</organism>
<dbReference type="HOGENOM" id="CLU_132575_0_0_11"/>
<dbReference type="InterPro" id="IPR019587">
    <property type="entry name" value="Polyketide_cyclase/dehydratase"/>
</dbReference>
<dbReference type="CDD" id="cd07821">
    <property type="entry name" value="PYR_PYL_RCAR_like"/>
    <property type="match status" value="1"/>
</dbReference>
<dbReference type="EMBL" id="CP002786">
    <property type="protein sequence ID" value="AEF38483.1"/>
    <property type="molecule type" value="Genomic_DNA"/>
</dbReference>
<reference evidence="1 2" key="1">
    <citation type="journal article" date="2011" name="J. Bacteriol.">
        <title>Complete genome sequence of Amycolicicoccus subflavus DQS3-9A1T, an actinomycete isolated from crude oil-polluted soil.</title>
        <authorList>
            <person name="Cai M."/>
            <person name="Chen W.M."/>
            <person name="Nie Y."/>
            <person name="Chi C.Q."/>
            <person name="Wang Y.N."/>
            <person name="Tang Y.Q."/>
            <person name="Li G.Y."/>
            <person name="Wu X.L."/>
        </authorList>
    </citation>
    <scope>NUCLEOTIDE SEQUENCE [LARGE SCALE GENOMIC DNA]</scope>
    <source>
        <strain evidence="2">DSM 45089 / DQS3-9A1</strain>
    </source>
</reference>
<evidence type="ECO:0008006" key="3">
    <source>
        <dbReference type="Google" id="ProtNLM"/>
    </source>
</evidence>
<sequence>MKTLFSLEEVDMDFLAAAPYRYEFITELPAQIDDVWAGLAGDAPLSWCKLVKDARYTTERPFGPGTIRQLTVMPGLVTVEEKFFLWDETPGERYEHAFSVVKSSAPGLKRFGEATLLEATESGTRLTWTFGIEPQLPLRPALPLANPALRQGFKSLVTDTEKYYA</sequence>
<dbReference type="InterPro" id="IPR023393">
    <property type="entry name" value="START-like_dom_sf"/>
</dbReference>
<keyword evidence="2" id="KW-1185">Reference proteome</keyword>
<dbReference type="RefSeq" id="WP_013804835.1">
    <property type="nucleotide sequence ID" value="NC_015564.1"/>
</dbReference>
<accession>F6ERG3</accession>
<protein>
    <recommendedName>
        <fullName evidence="3">Polyketide cyclase/dehydrase</fullName>
    </recommendedName>
</protein>
<dbReference type="KEGG" id="asd:AS9A_0023"/>
<dbReference type="SUPFAM" id="SSF55961">
    <property type="entry name" value="Bet v1-like"/>
    <property type="match status" value="1"/>
</dbReference>
<gene>
    <name evidence="1" type="ordered locus">AS9A_0023</name>
</gene>
<dbReference type="Pfam" id="PF10604">
    <property type="entry name" value="Polyketide_cyc2"/>
    <property type="match status" value="1"/>
</dbReference>
<dbReference type="eggNOG" id="COG0500">
    <property type="taxonomic scope" value="Bacteria"/>
</dbReference>
<evidence type="ECO:0000313" key="1">
    <source>
        <dbReference type="EMBL" id="AEF38483.1"/>
    </source>
</evidence>
<dbReference type="Gene3D" id="3.30.530.20">
    <property type="match status" value="1"/>
</dbReference>
<name>F6ERG3_HOYSD</name>
<dbReference type="Proteomes" id="UP000009235">
    <property type="component" value="Chromosome"/>
</dbReference>